<evidence type="ECO:0000313" key="2">
    <source>
        <dbReference type="Proteomes" id="UP000256310"/>
    </source>
</evidence>
<dbReference type="Gene3D" id="2.60.40.1190">
    <property type="match status" value="1"/>
</dbReference>
<dbReference type="AlphaFoldDB" id="A0A3D9FEM6"/>
<protein>
    <recommendedName>
        <fullName evidence="3">DOMON-like domain-containing protein</fullName>
    </recommendedName>
</protein>
<dbReference type="CDD" id="cd09627">
    <property type="entry name" value="DOMON_murB_like"/>
    <property type="match status" value="1"/>
</dbReference>
<dbReference type="Proteomes" id="UP000256310">
    <property type="component" value="Unassembled WGS sequence"/>
</dbReference>
<reference evidence="1 2" key="1">
    <citation type="submission" date="2018-07" db="EMBL/GenBank/DDBJ databases">
        <title>Genomic Encyclopedia of Type Strains, Phase IV (KMG-IV): sequencing the most valuable type-strain genomes for metagenomic binning, comparative biology and taxonomic classification.</title>
        <authorList>
            <person name="Goeker M."/>
        </authorList>
    </citation>
    <scope>NUCLEOTIDE SEQUENCE [LARGE SCALE GENOMIC DNA]</scope>
    <source>
        <strain evidence="1 2">DSM 26725</strain>
    </source>
</reference>
<sequence>MHALVAHPDTPAKAVESVGVQLARGGPRELWLEFHVRSSGALLLPEEKAPVRAGGLWQTTCFELFVQPEGAEQYWELNFSPSFEWAAYRFDRYREGMRALPFRDPEIWISSADKHFFLSIEALPELPASNLRLGASAVIEENDGTKSFWALGHPPGKPDFHHKDCFALQLPAAELS</sequence>
<proteinExistence type="predicted"/>
<dbReference type="EMBL" id="QRDP01000004">
    <property type="protein sequence ID" value="RED15516.1"/>
    <property type="molecule type" value="Genomic_DNA"/>
</dbReference>
<evidence type="ECO:0000313" key="1">
    <source>
        <dbReference type="EMBL" id="RED15516.1"/>
    </source>
</evidence>
<accession>A0A3D9FEM6</accession>
<organism evidence="1 2">
    <name type="scientific">Parasphingopyxis lamellibrachiae</name>
    <dbReference type="NCBI Taxonomy" id="680125"/>
    <lineage>
        <taxon>Bacteria</taxon>
        <taxon>Pseudomonadati</taxon>
        <taxon>Pseudomonadota</taxon>
        <taxon>Alphaproteobacteria</taxon>
        <taxon>Sphingomonadales</taxon>
        <taxon>Sphingomonadaceae</taxon>
        <taxon>Parasphingopyxis</taxon>
    </lineage>
</organism>
<keyword evidence="2" id="KW-1185">Reference proteome</keyword>
<comment type="caution">
    <text evidence="1">The sequence shown here is derived from an EMBL/GenBank/DDBJ whole genome shotgun (WGS) entry which is preliminary data.</text>
</comment>
<evidence type="ECO:0008006" key="3">
    <source>
        <dbReference type="Google" id="ProtNLM"/>
    </source>
</evidence>
<name>A0A3D9FEM6_9SPHN</name>
<dbReference type="RefSeq" id="WP_245953629.1">
    <property type="nucleotide sequence ID" value="NZ_QRDP01000004.1"/>
</dbReference>
<gene>
    <name evidence="1" type="ORF">DFR46_0511</name>
</gene>